<protein>
    <recommendedName>
        <fullName evidence="3">Lipoprotein</fullName>
    </recommendedName>
</protein>
<organism evidence="1 2">
    <name type="scientific">Thiomonas delicata</name>
    <name type="common">Thiomonas cuprina</name>
    <dbReference type="NCBI Taxonomy" id="364030"/>
    <lineage>
        <taxon>Bacteria</taxon>
        <taxon>Pseudomonadati</taxon>
        <taxon>Pseudomonadota</taxon>
        <taxon>Betaproteobacteria</taxon>
        <taxon>Burkholderiales</taxon>
        <taxon>Thiomonas</taxon>
    </lineage>
</organism>
<proteinExistence type="predicted"/>
<evidence type="ECO:0000313" key="1">
    <source>
        <dbReference type="EMBL" id="SBP88500.1"/>
    </source>
</evidence>
<reference evidence="1 2" key="1">
    <citation type="submission" date="2016-06" db="EMBL/GenBank/DDBJ databases">
        <authorList>
            <person name="Kjaerup R.B."/>
            <person name="Dalgaard T.S."/>
            <person name="Juul-Madsen H.R."/>
        </authorList>
    </citation>
    <scope>NUCLEOTIDE SEQUENCE [LARGE SCALE GENOMIC DNA]</scope>
    <source>
        <strain evidence="1 2">DSM 16361</strain>
    </source>
</reference>
<dbReference type="Proteomes" id="UP000214566">
    <property type="component" value="Unassembled WGS sequence"/>
</dbReference>
<name>A0A238D5R0_THIDL</name>
<dbReference type="AlphaFoldDB" id="A0A238D5R0"/>
<evidence type="ECO:0000313" key="2">
    <source>
        <dbReference type="Proteomes" id="UP000214566"/>
    </source>
</evidence>
<dbReference type="RefSeq" id="WP_186436647.1">
    <property type="nucleotide sequence ID" value="NZ_LT592171.1"/>
</dbReference>
<sequence length="54" mass="5699">MRFGLLVLIAALAASLSGCVVVPPRAGVVIQPYGAVYGGWSRWHDDDGGDRDGR</sequence>
<dbReference type="PROSITE" id="PS51257">
    <property type="entry name" value="PROKAR_LIPOPROTEIN"/>
    <property type="match status" value="1"/>
</dbReference>
<accession>A0A238D5R0</accession>
<keyword evidence="2" id="KW-1185">Reference proteome</keyword>
<evidence type="ECO:0008006" key="3">
    <source>
        <dbReference type="Google" id="ProtNLM"/>
    </source>
</evidence>
<gene>
    <name evidence="1" type="ORF">THIARS_70120</name>
</gene>
<dbReference type="EMBL" id="FLMQ01000056">
    <property type="protein sequence ID" value="SBP88500.1"/>
    <property type="molecule type" value="Genomic_DNA"/>
</dbReference>